<organism evidence="2 3">
    <name type="scientific">Vibrio algarum</name>
    <dbReference type="NCBI Taxonomy" id="3020714"/>
    <lineage>
        <taxon>Bacteria</taxon>
        <taxon>Pseudomonadati</taxon>
        <taxon>Pseudomonadota</taxon>
        <taxon>Gammaproteobacteria</taxon>
        <taxon>Vibrionales</taxon>
        <taxon>Vibrionaceae</taxon>
        <taxon>Vibrio</taxon>
    </lineage>
</organism>
<evidence type="ECO:0000256" key="1">
    <source>
        <dbReference type="SAM" id="Phobius"/>
    </source>
</evidence>
<comment type="caution">
    <text evidence="2">The sequence shown here is derived from an EMBL/GenBank/DDBJ whole genome shotgun (WGS) entry which is preliminary data.</text>
</comment>
<keyword evidence="1" id="KW-0472">Membrane</keyword>
<accession>A0ABT4YVY9</accession>
<sequence length="76" mass="9037">MRKNFLYLFYAVTSVFILLALNQDFNMIRRTTSSTEPQYVFTQPSNDNAETRQQEDMKIILQWAQGYDPDSKSKYE</sequence>
<proteinExistence type="predicted"/>
<evidence type="ECO:0000313" key="2">
    <source>
        <dbReference type="EMBL" id="MDB1125158.1"/>
    </source>
</evidence>
<keyword evidence="1" id="KW-0812">Transmembrane</keyword>
<keyword evidence="1" id="KW-1133">Transmembrane helix</keyword>
<evidence type="ECO:0000313" key="3">
    <source>
        <dbReference type="Proteomes" id="UP001210678"/>
    </source>
</evidence>
<dbReference type="RefSeq" id="WP_272138607.1">
    <property type="nucleotide sequence ID" value="NZ_JAQLOI010000003.1"/>
</dbReference>
<feature type="transmembrane region" description="Helical" evidence="1">
    <location>
        <begin position="6"/>
        <end position="22"/>
    </location>
</feature>
<dbReference type="Proteomes" id="UP001210678">
    <property type="component" value="Unassembled WGS sequence"/>
</dbReference>
<gene>
    <name evidence="2" type="ORF">PGX00_16515</name>
</gene>
<reference evidence="2 3" key="1">
    <citation type="submission" date="2023-01" db="EMBL/GenBank/DDBJ databases">
        <title>Vibrio sp. KJ40-1 sp.nov, isolated from marine algae.</title>
        <authorList>
            <person name="Butt M."/>
            <person name="Kim J.M.J."/>
            <person name="Jeon C.O.C."/>
        </authorList>
    </citation>
    <scope>NUCLEOTIDE SEQUENCE [LARGE SCALE GENOMIC DNA]</scope>
    <source>
        <strain evidence="2 3">KJ40-1</strain>
    </source>
</reference>
<dbReference type="EMBL" id="JAQLOI010000003">
    <property type="protein sequence ID" value="MDB1125158.1"/>
    <property type="molecule type" value="Genomic_DNA"/>
</dbReference>
<protein>
    <submittedName>
        <fullName evidence="2">Uncharacterized protein</fullName>
    </submittedName>
</protein>
<keyword evidence="3" id="KW-1185">Reference proteome</keyword>
<name>A0ABT4YVY9_9VIBR</name>